<accession>J9FL61</accession>
<protein>
    <submittedName>
        <fullName evidence="1">Uncharacterized protein</fullName>
    </submittedName>
</protein>
<reference evidence="1" key="1">
    <citation type="journal article" date="2012" name="PLoS ONE">
        <title>Gene sets for utilization of primary and secondary nutrition supplies in the distal gut of endangered iberian lynx.</title>
        <authorList>
            <person name="Alcaide M."/>
            <person name="Messina E."/>
            <person name="Richter M."/>
            <person name="Bargiela R."/>
            <person name="Peplies J."/>
            <person name="Huws S.A."/>
            <person name="Newbold C.J."/>
            <person name="Golyshin P.N."/>
            <person name="Simon M.A."/>
            <person name="Lopez G."/>
            <person name="Yakimov M.M."/>
            <person name="Ferrer M."/>
        </authorList>
    </citation>
    <scope>NUCLEOTIDE SEQUENCE</scope>
</reference>
<dbReference type="EMBL" id="AMCI01008875">
    <property type="protein sequence ID" value="EJW90372.1"/>
    <property type="molecule type" value="Genomic_DNA"/>
</dbReference>
<evidence type="ECO:0000313" key="1">
    <source>
        <dbReference type="EMBL" id="EJW90372.1"/>
    </source>
</evidence>
<proteinExistence type="predicted"/>
<sequence>MVLVCLLVTACDKDDVLPVRPMEWSYEIFTPANVKFLKSTTEVSPTYFFETNGKGGDMIMTCENYDVLNPISGDSYVDDYGWA</sequence>
<comment type="caution">
    <text evidence="1">The sequence shown here is derived from an EMBL/GenBank/DDBJ whole genome shotgun (WGS) entry which is preliminary data.</text>
</comment>
<name>J9FL61_9ZZZZ</name>
<feature type="non-terminal residue" evidence="1">
    <location>
        <position position="83"/>
    </location>
</feature>
<gene>
    <name evidence="1" type="ORF">EVA_21521</name>
</gene>
<organism evidence="1">
    <name type="scientific">gut metagenome</name>
    <dbReference type="NCBI Taxonomy" id="749906"/>
    <lineage>
        <taxon>unclassified sequences</taxon>
        <taxon>metagenomes</taxon>
        <taxon>organismal metagenomes</taxon>
    </lineage>
</organism>
<dbReference type="AlphaFoldDB" id="J9FL61"/>